<accession>A0A2S9YEM6</accession>
<gene>
    <name evidence="2" type="ORF">ENSA5_14850</name>
</gene>
<dbReference type="EMBL" id="PVNK01000079">
    <property type="protein sequence ID" value="PRQ03553.1"/>
    <property type="molecule type" value="Genomic_DNA"/>
</dbReference>
<proteinExistence type="predicted"/>
<dbReference type="RefSeq" id="WP_106390952.1">
    <property type="nucleotide sequence ID" value="NZ_PVNK01000079.1"/>
</dbReference>
<dbReference type="AlphaFoldDB" id="A0A2S9YEM6"/>
<name>A0A2S9YEM6_9BACT</name>
<dbReference type="OrthoDB" id="5525764at2"/>
<dbReference type="Proteomes" id="UP000237968">
    <property type="component" value="Unassembled WGS sequence"/>
</dbReference>
<feature type="region of interest" description="Disordered" evidence="1">
    <location>
        <begin position="73"/>
        <end position="141"/>
    </location>
</feature>
<comment type="caution">
    <text evidence="2">The sequence shown here is derived from an EMBL/GenBank/DDBJ whole genome shotgun (WGS) entry which is preliminary data.</text>
</comment>
<evidence type="ECO:0000313" key="3">
    <source>
        <dbReference type="Proteomes" id="UP000237968"/>
    </source>
</evidence>
<evidence type="ECO:0000313" key="2">
    <source>
        <dbReference type="EMBL" id="PRQ03553.1"/>
    </source>
</evidence>
<reference evidence="2 3" key="1">
    <citation type="submission" date="2018-03" db="EMBL/GenBank/DDBJ databases">
        <title>Draft Genome Sequences of the Obligatory Marine Myxobacteria Enhygromyxa salina SWB005.</title>
        <authorList>
            <person name="Poehlein A."/>
            <person name="Moghaddam J.A."/>
            <person name="Harms H."/>
            <person name="Alanjari M."/>
            <person name="Koenig G.M."/>
            <person name="Daniel R."/>
            <person name="Schaeberle T.F."/>
        </authorList>
    </citation>
    <scope>NUCLEOTIDE SEQUENCE [LARGE SCALE GENOMIC DNA]</scope>
    <source>
        <strain evidence="2 3">SWB005</strain>
    </source>
</reference>
<keyword evidence="3" id="KW-1185">Reference proteome</keyword>
<protein>
    <submittedName>
        <fullName evidence="2">Uncharacterized protein</fullName>
    </submittedName>
</protein>
<evidence type="ECO:0000256" key="1">
    <source>
        <dbReference type="SAM" id="MobiDB-lite"/>
    </source>
</evidence>
<sequence length="141" mass="15210">MFRPLRTAISVAVLAGALWAAFAVDLGGRTFAEHIDTISDTPEAERLIEGTRAKINPALQEVRDRVLGEYVEAPTWIPDEPEELGDLGEPAATRRRPADPRAEITHASGTPPSEPSYEPALPGRASASADLPREPPLPGRR</sequence>
<organism evidence="2 3">
    <name type="scientific">Enhygromyxa salina</name>
    <dbReference type="NCBI Taxonomy" id="215803"/>
    <lineage>
        <taxon>Bacteria</taxon>
        <taxon>Pseudomonadati</taxon>
        <taxon>Myxococcota</taxon>
        <taxon>Polyangia</taxon>
        <taxon>Nannocystales</taxon>
        <taxon>Nannocystaceae</taxon>
        <taxon>Enhygromyxa</taxon>
    </lineage>
</organism>